<accession>A0A9D1R4E0</accession>
<protein>
    <recommendedName>
        <fullName evidence="1">YopX protein domain-containing protein</fullName>
    </recommendedName>
</protein>
<comment type="caution">
    <text evidence="2">The sequence shown here is derived from an EMBL/GenBank/DDBJ whole genome shotgun (WGS) entry which is preliminary data.</text>
</comment>
<dbReference type="SUPFAM" id="SSF159006">
    <property type="entry name" value="YopX-like"/>
    <property type="match status" value="1"/>
</dbReference>
<dbReference type="InterPro" id="IPR023385">
    <property type="entry name" value="YopX-like_C"/>
</dbReference>
<dbReference type="EMBL" id="DXGH01000010">
    <property type="protein sequence ID" value="HIW80273.1"/>
    <property type="molecule type" value="Genomic_DNA"/>
</dbReference>
<dbReference type="AlphaFoldDB" id="A0A9D1R4E0"/>
<evidence type="ECO:0000313" key="2">
    <source>
        <dbReference type="EMBL" id="HIW80273.1"/>
    </source>
</evidence>
<evidence type="ECO:0000259" key="1">
    <source>
        <dbReference type="Pfam" id="PF09643"/>
    </source>
</evidence>
<feature type="domain" description="YopX protein" evidence="1">
    <location>
        <begin position="57"/>
        <end position="127"/>
    </location>
</feature>
<dbReference type="Pfam" id="PF09643">
    <property type="entry name" value="YopX"/>
    <property type="match status" value="1"/>
</dbReference>
<dbReference type="Gene3D" id="2.30.30.290">
    <property type="entry name" value="YopX-like domains"/>
    <property type="match status" value="1"/>
</dbReference>
<gene>
    <name evidence="2" type="ORF">H9742_01910</name>
</gene>
<dbReference type="InterPro" id="IPR019096">
    <property type="entry name" value="YopX_protein"/>
</dbReference>
<organism evidence="2 3">
    <name type="scientific">Candidatus Acetatifactor stercoripullorum</name>
    <dbReference type="NCBI Taxonomy" id="2838414"/>
    <lineage>
        <taxon>Bacteria</taxon>
        <taxon>Bacillati</taxon>
        <taxon>Bacillota</taxon>
        <taxon>Clostridia</taxon>
        <taxon>Lachnospirales</taxon>
        <taxon>Lachnospiraceae</taxon>
        <taxon>Acetatifactor</taxon>
    </lineage>
</organism>
<proteinExistence type="predicted"/>
<reference evidence="2" key="2">
    <citation type="submission" date="2021-04" db="EMBL/GenBank/DDBJ databases">
        <authorList>
            <person name="Gilroy R."/>
        </authorList>
    </citation>
    <scope>NUCLEOTIDE SEQUENCE</scope>
    <source>
        <strain evidence="2">CHK195-6426</strain>
    </source>
</reference>
<name>A0A9D1R4E0_9FIRM</name>
<evidence type="ECO:0000313" key="3">
    <source>
        <dbReference type="Proteomes" id="UP000824265"/>
    </source>
</evidence>
<reference evidence="2" key="1">
    <citation type="journal article" date="2021" name="PeerJ">
        <title>Extensive microbial diversity within the chicken gut microbiome revealed by metagenomics and culture.</title>
        <authorList>
            <person name="Gilroy R."/>
            <person name="Ravi A."/>
            <person name="Getino M."/>
            <person name="Pursley I."/>
            <person name="Horton D.L."/>
            <person name="Alikhan N.F."/>
            <person name="Baker D."/>
            <person name="Gharbi K."/>
            <person name="Hall N."/>
            <person name="Watson M."/>
            <person name="Adriaenssens E.M."/>
            <person name="Foster-Nyarko E."/>
            <person name="Jarju S."/>
            <person name="Secka A."/>
            <person name="Antonio M."/>
            <person name="Oren A."/>
            <person name="Chaudhuri R.R."/>
            <person name="La Ragione R."/>
            <person name="Hildebrand F."/>
            <person name="Pallen M.J."/>
        </authorList>
    </citation>
    <scope>NUCLEOTIDE SEQUENCE</scope>
    <source>
        <strain evidence="2">CHK195-6426</strain>
    </source>
</reference>
<dbReference type="Proteomes" id="UP000824265">
    <property type="component" value="Unassembled WGS sequence"/>
</dbReference>
<sequence>MKARAKSSNTPYPIWVYGEYITNPPMRPSDGAKRPEGHYIDKGGYPGANVYAINLDTFCRQTAAVDKNGNKVYIQDILLHETEEEIAYFIVEDEETAIDIVWGEIVETESLQTADIKVIGNTIDNPDFVKGMQYYRDNDIEIPYLPLLNTQMSEFPYLQLECTKCHNVMLSCVYMAQHKECGGFLKAGFATKVYREKEKAFA</sequence>